<name>A0A7D6GWU8_9EURY</name>
<gene>
    <name evidence="1" type="ORF">HYG81_03660</name>
</gene>
<keyword evidence="2" id="KW-1185">Reference proteome</keyword>
<proteinExistence type="predicted"/>
<organism evidence="1 2">
    <name type="scientific">Natrinema zhouii</name>
    <dbReference type="NCBI Taxonomy" id="1710539"/>
    <lineage>
        <taxon>Archaea</taxon>
        <taxon>Methanobacteriati</taxon>
        <taxon>Methanobacteriota</taxon>
        <taxon>Stenosarchaea group</taxon>
        <taxon>Halobacteria</taxon>
        <taxon>Halobacteriales</taxon>
        <taxon>Natrialbaceae</taxon>
        <taxon>Natrinema</taxon>
    </lineage>
</organism>
<reference evidence="1 2" key="1">
    <citation type="submission" date="2020-07" db="EMBL/GenBank/DDBJ databases">
        <title>Natrinema (YPL30) sp. nov. and Haloterrigena xxxxxx (YPL8) sp. nov., isolated from a salt mine.</title>
        <authorList>
            <person name="Cui H."/>
        </authorList>
    </citation>
    <scope>NUCLEOTIDE SEQUENCE [LARGE SCALE GENOMIC DNA]</scope>
    <source>
        <strain evidence="1 2">YPL13</strain>
    </source>
</reference>
<dbReference type="RefSeq" id="WP_180841897.1">
    <property type="nucleotide sequence ID" value="NZ_CP059154.1"/>
</dbReference>
<dbReference type="KEGG" id="nay:HYG81_03660"/>
<dbReference type="Proteomes" id="UP000510869">
    <property type="component" value="Chromosome"/>
</dbReference>
<sequence length="109" mass="11487">MIDGVGTSAGACYEFSVAGAVEGATIDSDVITASYRDASIDPDDEIDGRSVTGSVDDELDAYWFDGDIGTSDSAATRLSTSSTTPGVNNQYGASRPVWPSFTRFRTTDR</sequence>
<evidence type="ECO:0000313" key="2">
    <source>
        <dbReference type="Proteomes" id="UP000510869"/>
    </source>
</evidence>
<accession>A0A7D6GWU8</accession>
<protein>
    <submittedName>
        <fullName evidence="1">Uncharacterized protein</fullName>
    </submittedName>
</protein>
<dbReference type="GeneID" id="56142271"/>
<dbReference type="EMBL" id="CP059154">
    <property type="protein sequence ID" value="QLK26726.1"/>
    <property type="molecule type" value="Genomic_DNA"/>
</dbReference>
<evidence type="ECO:0000313" key="1">
    <source>
        <dbReference type="EMBL" id="QLK26726.1"/>
    </source>
</evidence>
<dbReference type="AlphaFoldDB" id="A0A7D6GWU8"/>
<dbReference type="OrthoDB" id="202667at2157"/>